<feature type="transmembrane region" description="Helical" evidence="1">
    <location>
        <begin position="55"/>
        <end position="76"/>
    </location>
</feature>
<keyword evidence="1" id="KW-0812">Transmembrane</keyword>
<dbReference type="InterPro" id="IPR018677">
    <property type="entry name" value="DUF2157"/>
</dbReference>
<reference evidence="4" key="1">
    <citation type="submission" date="2017-11" db="EMBL/GenBank/DDBJ databases">
        <authorList>
            <person name="Chan K.G."/>
            <person name="Lee L.S."/>
        </authorList>
    </citation>
    <scope>NUCLEOTIDE SEQUENCE [LARGE SCALE GENOMIC DNA]</scope>
    <source>
        <strain evidence="4">DSM 100970</strain>
    </source>
</reference>
<feature type="transmembrane region" description="Helical" evidence="1">
    <location>
        <begin position="261"/>
        <end position="280"/>
    </location>
</feature>
<accession>A0A2I7N7B8</accession>
<keyword evidence="1" id="KW-0472">Membrane</keyword>
<name>A0A2I7N7B8_9NEIS</name>
<proteinExistence type="predicted"/>
<evidence type="ECO:0000313" key="4">
    <source>
        <dbReference type="Proteomes" id="UP000236655"/>
    </source>
</evidence>
<feature type="transmembrane region" description="Helical" evidence="1">
    <location>
        <begin position="307"/>
        <end position="326"/>
    </location>
</feature>
<keyword evidence="4" id="KW-1185">Reference proteome</keyword>
<evidence type="ECO:0000313" key="3">
    <source>
        <dbReference type="EMBL" id="AUR52366.1"/>
    </source>
</evidence>
<protein>
    <recommendedName>
        <fullName evidence="2">DUF2157 domain-containing protein</fullName>
    </recommendedName>
</protein>
<feature type="transmembrane region" description="Helical" evidence="1">
    <location>
        <begin position="108"/>
        <end position="128"/>
    </location>
</feature>
<dbReference type="Proteomes" id="UP000236655">
    <property type="component" value="Chromosome"/>
</dbReference>
<evidence type="ECO:0000256" key="1">
    <source>
        <dbReference type="SAM" id="Phobius"/>
    </source>
</evidence>
<feature type="transmembrane region" description="Helical" evidence="1">
    <location>
        <begin position="82"/>
        <end position="101"/>
    </location>
</feature>
<feature type="domain" description="DUF2157" evidence="2">
    <location>
        <begin position="25"/>
        <end position="120"/>
    </location>
</feature>
<feature type="transmembrane region" description="Helical" evidence="1">
    <location>
        <begin position="285"/>
        <end position="301"/>
    </location>
</feature>
<dbReference type="KEGG" id="nba:CUN60_08675"/>
<dbReference type="AlphaFoldDB" id="A0A2I7N7B8"/>
<feature type="transmembrane region" description="Helical" evidence="1">
    <location>
        <begin position="177"/>
        <end position="196"/>
    </location>
</feature>
<sequence>MVLGGSLMSFNLKTIQNILNNAVVSGVLEESQAKKLLELFITDNDSITKFKFTHLLYYLGGLLTISALTIFVGSNWDNMEGVPLLLISLCLFTGSLFLTNLSFHKRQFIPAGIMAAIALVNVPLLVYNLQLLMHLLPQNLSHYKEYHYLVKAAWLPMEFATLIAGAALYYRYQLGFILFPVSITLWYLSMDLFQILSGLTTFDLIARAWFSMLFGGVELIILTYIDYKADEKLAAKLFWLFLFALITFWGGLSAINDSFSIIGHTIYLLINLFLLVMAVILQRRFFAILGAVGVFWFVADLSPNSIWFSIILVATGFFIMLLAYYWSKIESKFVNHYSNLLPERLRPHD</sequence>
<dbReference type="EMBL" id="CP024847">
    <property type="protein sequence ID" value="AUR52366.1"/>
    <property type="molecule type" value="Genomic_DNA"/>
</dbReference>
<feature type="transmembrane region" description="Helical" evidence="1">
    <location>
        <begin position="148"/>
        <end position="170"/>
    </location>
</feature>
<dbReference type="Pfam" id="PF09925">
    <property type="entry name" value="DUF2157"/>
    <property type="match status" value="1"/>
</dbReference>
<evidence type="ECO:0000259" key="2">
    <source>
        <dbReference type="Pfam" id="PF09925"/>
    </source>
</evidence>
<gene>
    <name evidence="3" type="ORF">CUN60_08675</name>
</gene>
<feature type="transmembrane region" description="Helical" evidence="1">
    <location>
        <begin position="237"/>
        <end position="255"/>
    </location>
</feature>
<feature type="transmembrane region" description="Helical" evidence="1">
    <location>
        <begin position="208"/>
        <end position="225"/>
    </location>
</feature>
<keyword evidence="1" id="KW-1133">Transmembrane helix</keyword>
<organism evidence="3 4">
    <name type="scientific">Aquella oligotrophica</name>
    <dbReference type="NCBI Taxonomy" id="2067065"/>
    <lineage>
        <taxon>Bacteria</taxon>
        <taxon>Pseudomonadati</taxon>
        <taxon>Pseudomonadota</taxon>
        <taxon>Betaproteobacteria</taxon>
        <taxon>Neisseriales</taxon>
        <taxon>Neisseriaceae</taxon>
        <taxon>Aquella</taxon>
    </lineage>
</organism>